<dbReference type="Pfam" id="PF09601">
    <property type="entry name" value="DUF2459"/>
    <property type="match status" value="1"/>
</dbReference>
<evidence type="ECO:0000313" key="1">
    <source>
        <dbReference type="EMBL" id="MBD1548829.1"/>
    </source>
</evidence>
<organism evidence="1 2">
    <name type="scientific">Roseibium aggregatum</name>
    <dbReference type="NCBI Taxonomy" id="187304"/>
    <lineage>
        <taxon>Bacteria</taxon>
        <taxon>Pseudomonadati</taxon>
        <taxon>Pseudomonadota</taxon>
        <taxon>Alphaproteobacteria</taxon>
        <taxon>Hyphomicrobiales</taxon>
        <taxon>Stappiaceae</taxon>
        <taxon>Roseibium</taxon>
    </lineage>
</organism>
<protein>
    <submittedName>
        <fullName evidence="1">TIGR02117 family protein</fullName>
    </submittedName>
</protein>
<sequence>MFVFGLVFLGVLGIVVPRGPSGGARADAADPGAARTILLLSNPIHTDIALPAIPDVLKAFGFVSTGGLELDYPGVQWVIFGWGSRRFYVETPNWADLKPGPVVAALTLDRSVMHVARAGHIDTQAPDVRSLSLSANGFWNMTEAIRQDFALREDGSRRALEGVSYTAHDAFFPAKGTFNALNGCNTWTARILRDGGLTTGWWTPLPAGLLWSIGLHNSP</sequence>
<dbReference type="EMBL" id="JABFCZ010000026">
    <property type="protein sequence ID" value="MBD1548829.1"/>
    <property type="molecule type" value="Genomic_DNA"/>
</dbReference>
<gene>
    <name evidence="1" type="ORF">HK439_21405</name>
</gene>
<name>A0A926SAD4_9HYPH</name>
<reference evidence="1" key="1">
    <citation type="submission" date="2020-05" db="EMBL/GenBank/DDBJ databases">
        <title>Identification of trans-AT polyketide cluster in two marine bacteria, producers of a novel glutaramide-containing polyketide sesbanimide D and analogs.</title>
        <authorList>
            <person name="Kacar D."/>
            <person name="Rodriguez P."/>
            <person name="Canedo L."/>
            <person name="Gonzalez E."/>
            <person name="Galan B."/>
            <person name="De La Calle F."/>
            <person name="Garcia J.L."/>
        </authorList>
    </citation>
    <scope>NUCLEOTIDE SEQUENCE</scope>
    <source>
        <strain evidence="1">PHM038</strain>
    </source>
</reference>
<dbReference type="InterPro" id="IPR011727">
    <property type="entry name" value="CHP02117"/>
</dbReference>
<proteinExistence type="predicted"/>
<dbReference type="NCBIfam" id="TIGR02117">
    <property type="entry name" value="chp_urease_rgn"/>
    <property type="match status" value="1"/>
</dbReference>
<evidence type="ECO:0000313" key="2">
    <source>
        <dbReference type="Proteomes" id="UP000598467"/>
    </source>
</evidence>
<dbReference type="Proteomes" id="UP000598467">
    <property type="component" value="Unassembled WGS sequence"/>
</dbReference>
<dbReference type="AlphaFoldDB" id="A0A926SAD4"/>
<accession>A0A926SAD4</accession>
<comment type="caution">
    <text evidence="1">The sequence shown here is derived from an EMBL/GenBank/DDBJ whole genome shotgun (WGS) entry which is preliminary data.</text>
</comment>